<dbReference type="Proteomes" id="UP000015104">
    <property type="component" value="Unassembled WGS sequence"/>
</dbReference>
<dbReference type="eggNOG" id="ENOG502R501">
    <property type="taxonomic scope" value="Eukaryota"/>
</dbReference>
<sequence>MNQSREFDIVLSSDFNKDDFPKNNPSSFRNKLSKKLNLQGSWYVSLLEISVPKTWVSSRTISFHLVDETTSQQIGEERSVELLTTDAYTDITAKLNNAAKLDGLDSQVTFGLDKNGKLTITNGVKKQDYVQSIIAPVFDEYSKEILGLYIVTTLKNKKVIAYRPPNLYDYADIFTVESDLIEPIHVGSDERPVLRYLIPKGLPDFGDNLSFNFAKPQKRKIKEDKEQKGVCSRERSKTQKSRVTKKSMNKKPVNKQRTVKKDLPAKKAVKHKNKKSKKSEKKLNFDFLKMSTEKLFEPCVLPEFDLFKLPHMSYQVEKSLQVDYRPLTALKSDCPIEFFITGTEDELVSLHKSKLYLRFNVFYKAVGADKPKSTDWQKLDICQNALHSIFKDVEVNIGDKKINSTFGTYPYIAFLSTLLYKSKEEKNSSCRGAFWFENLTSLTSVISTSRSSALYPRFVTAESALENGRTVEVCGSLETEIFNQKRPIPGQIPIRIKLYPNKPEFYFTTSDSAKFIPKLVLQDAFLSVHKYKITRDMQLALNSAIKLSSLKYPIVRREIKYFTINSTSPSVVIDNAIVGQLPRRCFVVLLDANSFEGSYDTFPFHFGNKDLNKISCLVNGELYPSRPYQPEYSEDIYNHCYLGLLDALKPDCNFNYTYDTYKETFPIYAFDLSCDGATGGDKYINKQRFGSIRFDLNFAKALTKATTLLILSEYDNLLQIDHLGSVATDFN</sequence>
<organism evidence="2 3">
    <name type="scientific">Tetranychus urticae</name>
    <name type="common">Two-spotted spider mite</name>
    <dbReference type="NCBI Taxonomy" id="32264"/>
    <lineage>
        <taxon>Eukaryota</taxon>
        <taxon>Metazoa</taxon>
        <taxon>Ecdysozoa</taxon>
        <taxon>Arthropoda</taxon>
        <taxon>Chelicerata</taxon>
        <taxon>Arachnida</taxon>
        <taxon>Acari</taxon>
        <taxon>Acariformes</taxon>
        <taxon>Trombidiformes</taxon>
        <taxon>Prostigmata</taxon>
        <taxon>Eleutherengona</taxon>
        <taxon>Raphignathae</taxon>
        <taxon>Tetranychoidea</taxon>
        <taxon>Tetranychidae</taxon>
        <taxon>Tetranychus</taxon>
    </lineage>
</organism>
<reference evidence="2" key="2">
    <citation type="submission" date="2015-06" db="UniProtKB">
        <authorList>
            <consortium name="EnsemblMetazoa"/>
        </authorList>
    </citation>
    <scope>IDENTIFICATION</scope>
</reference>
<proteinExistence type="predicted"/>
<dbReference type="HOGENOM" id="CLU_433711_0_0_1"/>
<feature type="region of interest" description="Disordered" evidence="1">
    <location>
        <begin position="222"/>
        <end position="257"/>
    </location>
</feature>
<accession>T1KDM7</accession>
<protein>
    <submittedName>
        <fullName evidence="2">Uncharacterized protein</fullName>
    </submittedName>
</protein>
<feature type="compositionally biased region" description="Basic residues" evidence="1">
    <location>
        <begin position="238"/>
        <end position="257"/>
    </location>
</feature>
<dbReference type="STRING" id="32264.T1KDM7"/>
<evidence type="ECO:0000313" key="2">
    <source>
        <dbReference type="EnsemblMetazoa" id="tetur09g03510.1"/>
    </source>
</evidence>
<dbReference type="EnsemblMetazoa" id="tetur09g03510.1">
    <property type="protein sequence ID" value="tetur09g03510.1"/>
    <property type="gene ID" value="tetur09g03510"/>
</dbReference>
<name>T1KDM7_TETUR</name>
<dbReference type="AlphaFoldDB" id="T1KDM7"/>
<evidence type="ECO:0000256" key="1">
    <source>
        <dbReference type="SAM" id="MobiDB-lite"/>
    </source>
</evidence>
<reference evidence="3" key="1">
    <citation type="submission" date="2011-08" db="EMBL/GenBank/DDBJ databases">
        <authorList>
            <person name="Rombauts S."/>
        </authorList>
    </citation>
    <scope>NUCLEOTIDE SEQUENCE</scope>
    <source>
        <strain evidence="3">London</strain>
    </source>
</reference>
<evidence type="ECO:0000313" key="3">
    <source>
        <dbReference type="Proteomes" id="UP000015104"/>
    </source>
</evidence>
<dbReference type="EMBL" id="CAEY01002019">
    <property type="status" value="NOT_ANNOTATED_CDS"/>
    <property type="molecule type" value="Genomic_DNA"/>
</dbReference>
<keyword evidence="3" id="KW-1185">Reference proteome</keyword>
<feature type="compositionally biased region" description="Basic and acidic residues" evidence="1">
    <location>
        <begin position="222"/>
        <end position="237"/>
    </location>
</feature>